<evidence type="ECO:0000313" key="2">
    <source>
        <dbReference type="Proteomes" id="UP001497644"/>
    </source>
</evidence>
<gene>
    <name evidence="1" type="ORF">LPLAT_LOCUS9237</name>
</gene>
<organism evidence="1 2">
    <name type="scientific">Lasius platythorax</name>
    <dbReference type="NCBI Taxonomy" id="488582"/>
    <lineage>
        <taxon>Eukaryota</taxon>
        <taxon>Metazoa</taxon>
        <taxon>Ecdysozoa</taxon>
        <taxon>Arthropoda</taxon>
        <taxon>Hexapoda</taxon>
        <taxon>Insecta</taxon>
        <taxon>Pterygota</taxon>
        <taxon>Neoptera</taxon>
        <taxon>Endopterygota</taxon>
        <taxon>Hymenoptera</taxon>
        <taxon>Apocrita</taxon>
        <taxon>Aculeata</taxon>
        <taxon>Formicoidea</taxon>
        <taxon>Formicidae</taxon>
        <taxon>Formicinae</taxon>
        <taxon>Lasius</taxon>
        <taxon>Lasius</taxon>
    </lineage>
</organism>
<name>A0AAV2NT91_9HYME</name>
<sequence length="69" mass="7508">MFKSGVNLTIPGSMYVRVPANPELGSCLVNAEPCRSSCRGERRESEITNRVSVCPTLQLTKRLSPAVTV</sequence>
<reference evidence="1" key="1">
    <citation type="submission" date="2024-04" db="EMBL/GenBank/DDBJ databases">
        <authorList>
            <consortium name="Molecular Ecology Group"/>
        </authorList>
    </citation>
    <scope>NUCLEOTIDE SEQUENCE</scope>
</reference>
<evidence type="ECO:0000313" key="1">
    <source>
        <dbReference type="EMBL" id="CAL1683532.1"/>
    </source>
</evidence>
<keyword evidence="2" id="KW-1185">Reference proteome</keyword>
<protein>
    <submittedName>
        <fullName evidence="1">Uncharacterized protein</fullName>
    </submittedName>
</protein>
<accession>A0AAV2NT91</accession>
<dbReference type="AlphaFoldDB" id="A0AAV2NT91"/>
<dbReference type="EMBL" id="OZ034827">
    <property type="protein sequence ID" value="CAL1683532.1"/>
    <property type="molecule type" value="Genomic_DNA"/>
</dbReference>
<dbReference type="Proteomes" id="UP001497644">
    <property type="component" value="Chromosome 4"/>
</dbReference>
<proteinExistence type="predicted"/>